<protein>
    <submittedName>
        <fullName evidence="2">Uncharacterized protein</fullName>
    </submittedName>
</protein>
<gene>
    <name evidence="2" type="ORF">TIFTF001_054207</name>
</gene>
<comment type="caution">
    <text evidence="2">The sequence shown here is derived from an EMBL/GenBank/DDBJ whole genome shotgun (WGS) entry which is preliminary data.</text>
</comment>
<evidence type="ECO:0000256" key="1">
    <source>
        <dbReference type="SAM" id="MobiDB-lite"/>
    </source>
</evidence>
<sequence length="88" mass="9668">MATSDLTRRTESCSSLHRSGRVGSLDPAVGFGAGRFDSLVDARWQIQLERDQRHRRCVGAKIARAVAREAVAGVESGGRWCSLRRKKG</sequence>
<accession>A0AA88EDE2</accession>
<evidence type="ECO:0000313" key="2">
    <source>
        <dbReference type="EMBL" id="GMN72420.1"/>
    </source>
</evidence>
<feature type="region of interest" description="Disordered" evidence="1">
    <location>
        <begin position="1"/>
        <end position="21"/>
    </location>
</feature>
<organism evidence="2 3">
    <name type="scientific">Ficus carica</name>
    <name type="common">Common fig</name>
    <dbReference type="NCBI Taxonomy" id="3494"/>
    <lineage>
        <taxon>Eukaryota</taxon>
        <taxon>Viridiplantae</taxon>
        <taxon>Streptophyta</taxon>
        <taxon>Embryophyta</taxon>
        <taxon>Tracheophyta</taxon>
        <taxon>Spermatophyta</taxon>
        <taxon>Magnoliopsida</taxon>
        <taxon>eudicotyledons</taxon>
        <taxon>Gunneridae</taxon>
        <taxon>Pentapetalae</taxon>
        <taxon>rosids</taxon>
        <taxon>fabids</taxon>
        <taxon>Rosales</taxon>
        <taxon>Moraceae</taxon>
        <taxon>Ficeae</taxon>
        <taxon>Ficus</taxon>
    </lineage>
</organism>
<dbReference type="EMBL" id="BTGU01014132">
    <property type="protein sequence ID" value="GMN72420.1"/>
    <property type="molecule type" value="Genomic_DNA"/>
</dbReference>
<dbReference type="Proteomes" id="UP001187192">
    <property type="component" value="Unassembled WGS sequence"/>
</dbReference>
<name>A0AA88EDE2_FICCA</name>
<evidence type="ECO:0000313" key="3">
    <source>
        <dbReference type="Proteomes" id="UP001187192"/>
    </source>
</evidence>
<keyword evidence="3" id="KW-1185">Reference proteome</keyword>
<reference evidence="2" key="1">
    <citation type="submission" date="2023-07" db="EMBL/GenBank/DDBJ databases">
        <title>draft genome sequence of fig (Ficus carica).</title>
        <authorList>
            <person name="Takahashi T."/>
            <person name="Nishimura K."/>
        </authorList>
    </citation>
    <scope>NUCLEOTIDE SEQUENCE</scope>
</reference>
<dbReference type="AlphaFoldDB" id="A0AA88EDE2"/>
<proteinExistence type="predicted"/>
<feature type="compositionally biased region" description="Basic and acidic residues" evidence="1">
    <location>
        <begin position="1"/>
        <end position="11"/>
    </location>
</feature>